<dbReference type="EMBL" id="CP001742">
    <property type="protein sequence ID" value="ADL18688.1"/>
    <property type="molecule type" value="Genomic_DNA"/>
</dbReference>
<feature type="transmembrane region" description="Helical" evidence="1">
    <location>
        <begin position="74"/>
        <end position="96"/>
    </location>
</feature>
<dbReference type="Proteomes" id="UP000000346">
    <property type="component" value="Chromosome"/>
</dbReference>
<feature type="transmembrane region" description="Helical" evidence="1">
    <location>
        <begin position="191"/>
        <end position="209"/>
    </location>
</feature>
<dbReference type="GeneID" id="9498504"/>
<keyword evidence="1" id="KW-1133">Transmembrane helix</keyword>
<evidence type="ECO:0000256" key="1">
    <source>
        <dbReference type="SAM" id="Phobius"/>
    </source>
</evidence>
<dbReference type="RefSeq" id="WP_013266200.1">
    <property type="nucleotide sequence ID" value="NC_014374.1"/>
</dbReference>
<dbReference type="PANTHER" id="PTHR35864:SF1">
    <property type="entry name" value="ZINC METALLOPROTEASE YWHC-RELATED"/>
    <property type="match status" value="1"/>
</dbReference>
<feature type="transmembrane region" description="Helical" evidence="1">
    <location>
        <begin position="116"/>
        <end position="141"/>
    </location>
</feature>
<proteinExistence type="predicted"/>
<keyword evidence="1" id="KW-0472">Membrane</keyword>
<name>D9Q050_ACIS3</name>
<feature type="transmembrane region" description="Helical" evidence="1">
    <location>
        <begin position="148"/>
        <end position="171"/>
    </location>
</feature>
<keyword evidence="1" id="KW-0812">Transmembrane</keyword>
<protein>
    <submittedName>
        <fullName evidence="2">Peptidase family M50 protein</fullName>
    </submittedName>
</protein>
<dbReference type="InParanoid" id="D9Q050"/>
<dbReference type="STRING" id="666510.ASAC_0281"/>
<reference evidence="2 3" key="1">
    <citation type="journal article" date="2010" name="Appl. Environ. Microbiol.">
        <title>The genome sequence of the crenarchaeon Acidilobus saccharovorans supports a new order, Acidilobales, and suggests an important ecological role in terrestrial acidic hot springs.</title>
        <authorList>
            <person name="Mardanov A.V."/>
            <person name="Svetlitchnyi V.A."/>
            <person name="Beletsky A.V."/>
            <person name="Prokofeva M.I."/>
            <person name="Bonch-Osmolovskaya E.A."/>
            <person name="Ravin N.V."/>
            <person name="Skryabin K.G."/>
        </authorList>
    </citation>
    <scope>NUCLEOTIDE SEQUENCE [LARGE SCALE GENOMIC DNA]</scope>
    <source>
        <strain evidence="3">DSM 16705 / JCM 18335 / VKM B-2471 / 345-15</strain>
    </source>
</reference>
<organism evidence="2 3">
    <name type="scientific">Acidilobus saccharovorans (strain DSM 16705 / JCM 18335 / VKM B-2471 / 345-15)</name>
    <dbReference type="NCBI Taxonomy" id="666510"/>
    <lineage>
        <taxon>Archaea</taxon>
        <taxon>Thermoproteota</taxon>
        <taxon>Thermoprotei</taxon>
        <taxon>Acidilobales</taxon>
        <taxon>Acidilobaceae</taxon>
        <taxon>Acidilobus</taxon>
    </lineage>
</organism>
<keyword evidence="3" id="KW-1185">Reference proteome</keyword>
<dbReference type="AlphaFoldDB" id="D9Q050"/>
<evidence type="ECO:0000313" key="2">
    <source>
        <dbReference type="EMBL" id="ADL18688.1"/>
    </source>
</evidence>
<feature type="transmembrane region" description="Helical" evidence="1">
    <location>
        <begin position="44"/>
        <end position="62"/>
    </location>
</feature>
<feature type="transmembrane region" description="Helical" evidence="1">
    <location>
        <begin position="20"/>
        <end position="38"/>
    </location>
</feature>
<dbReference type="eggNOG" id="arCOG00614">
    <property type="taxonomic scope" value="Archaea"/>
</dbReference>
<dbReference type="InterPro" id="IPR052348">
    <property type="entry name" value="Metallopeptidase_M50B"/>
</dbReference>
<gene>
    <name evidence="2" type="ordered locus">ASAC_0281</name>
</gene>
<dbReference type="HOGENOM" id="CLU_099718_0_0_2"/>
<dbReference type="KEGG" id="asc:ASAC_0281"/>
<dbReference type="OrthoDB" id="86131at2157"/>
<accession>D9Q050</accession>
<dbReference type="PANTHER" id="PTHR35864">
    <property type="entry name" value="ZINC METALLOPROTEASE MJ0611-RELATED"/>
    <property type="match status" value="1"/>
</dbReference>
<sequence>MRPWRRPWYYAEVDEPYSWIIGILAVLVAMAGVQAFRLSTYTSVYSYVVGGVVIGMVVHELMHRNVARRYGMRSSYVINWLGVIVTLVTAILPIKLIAPGYTRVYSRGFEEDRRGILYSVAAGPMSNIVMALAALIAGALVRALVSSVFAASFTSTWLIGFSNINSYLAFFNLLPIPPLDGYKIFRLSLELWIIMFIVSIAFFAATLMLL</sequence>
<evidence type="ECO:0000313" key="3">
    <source>
        <dbReference type="Proteomes" id="UP000000346"/>
    </source>
</evidence>